<dbReference type="GO" id="GO:0008168">
    <property type="term" value="F:methyltransferase activity"/>
    <property type="evidence" value="ECO:0007669"/>
    <property type="project" value="UniProtKB-KW"/>
</dbReference>
<feature type="domain" description="SAM-dependent MTase TRM10-type" evidence="4">
    <location>
        <begin position="146"/>
        <end position="358"/>
    </location>
</feature>
<proteinExistence type="predicted"/>
<dbReference type="AlphaFoldDB" id="A0AAN5C648"/>
<name>A0AAN5C648_9BILA</name>
<evidence type="ECO:0000256" key="3">
    <source>
        <dbReference type="ARBA" id="ARBA00022691"/>
    </source>
</evidence>
<dbReference type="PROSITE" id="PS51675">
    <property type="entry name" value="SAM_MT_TRM10"/>
    <property type="match status" value="1"/>
</dbReference>
<protein>
    <recommendedName>
        <fullName evidence="4">SAM-dependent MTase TRM10-type domain-containing protein</fullName>
    </recommendedName>
</protein>
<evidence type="ECO:0000256" key="1">
    <source>
        <dbReference type="ARBA" id="ARBA00022603"/>
    </source>
</evidence>
<sequence>MEQFRRQFQNVFWYLKWRAARALNRNSTLKPIAWREKRRVEVLQSVVDEKILDTIRREIELYSSLSDYFPKREINEYAWKVLTKCENMKQRIDHIKFLRLNEIKREKDEEKKAKAKEARRREEQEYTSSAPTNCLVTYRETRQREQYQRIATSLRTERGVMPLPRVAIDCRFLPLLSPRGANLTATQIQYIISENRERPLPWPLTLARFDQSSEEIKRLRKRSLPILNGSSLDVIPDVSDRNLRDLFPPSSCVYLSPEGEYELEEIEDDKVYIIGGIVDRVTEKGIPKEASNEAAIEEGIISARLPIARYVKWQSGNRFLTLNAVIGILHDVFEKGGRGDEAWTYAMQRNIPVRNVRAAEEKNDMARVKHSRIREYDRQIRVIIERELSR</sequence>
<dbReference type="EMBL" id="BTRK01000001">
    <property type="protein sequence ID" value="GMR32120.1"/>
    <property type="molecule type" value="Genomic_DNA"/>
</dbReference>
<evidence type="ECO:0000313" key="5">
    <source>
        <dbReference type="EMBL" id="GMR32120.1"/>
    </source>
</evidence>
<accession>A0AAN5C648</accession>
<evidence type="ECO:0000256" key="2">
    <source>
        <dbReference type="ARBA" id="ARBA00022679"/>
    </source>
</evidence>
<evidence type="ECO:0000259" key="4">
    <source>
        <dbReference type="PROSITE" id="PS51675"/>
    </source>
</evidence>
<dbReference type="PANTHER" id="PTHR13563:SF5">
    <property type="entry name" value="TRNA METHYLTRANSFERASE 10 HOMOLOG C"/>
    <property type="match status" value="1"/>
</dbReference>
<dbReference type="InterPro" id="IPR028564">
    <property type="entry name" value="MT_TRM10-typ"/>
</dbReference>
<dbReference type="InterPro" id="IPR007356">
    <property type="entry name" value="tRNA_m1G_MeTrfase_euk"/>
</dbReference>
<dbReference type="InterPro" id="IPR038459">
    <property type="entry name" value="MT_TRM10-typ_sf"/>
</dbReference>
<keyword evidence="1" id="KW-0489">Methyltransferase</keyword>
<dbReference type="GO" id="GO:0005654">
    <property type="term" value="C:nucleoplasm"/>
    <property type="evidence" value="ECO:0007669"/>
    <property type="project" value="TreeGrafter"/>
</dbReference>
<dbReference type="GO" id="GO:0032259">
    <property type="term" value="P:methylation"/>
    <property type="evidence" value="ECO:0007669"/>
    <property type="project" value="UniProtKB-KW"/>
</dbReference>
<dbReference type="Gene3D" id="3.40.1280.30">
    <property type="match status" value="1"/>
</dbReference>
<dbReference type="GO" id="GO:0097745">
    <property type="term" value="P:mitochondrial tRNA 5'-end processing"/>
    <property type="evidence" value="ECO:0007669"/>
    <property type="project" value="TreeGrafter"/>
</dbReference>
<organism evidence="5 6">
    <name type="scientific">Pristionchus mayeri</name>
    <dbReference type="NCBI Taxonomy" id="1317129"/>
    <lineage>
        <taxon>Eukaryota</taxon>
        <taxon>Metazoa</taxon>
        <taxon>Ecdysozoa</taxon>
        <taxon>Nematoda</taxon>
        <taxon>Chromadorea</taxon>
        <taxon>Rhabditida</taxon>
        <taxon>Rhabditina</taxon>
        <taxon>Diplogasteromorpha</taxon>
        <taxon>Diplogasteroidea</taxon>
        <taxon>Neodiplogasteridae</taxon>
        <taxon>Pristionchus</taxon>
    </lineage>
</organism>
<dbReference type="Proteomes" id="UP001328107">
    <property type="component" value="Unassembled WGS sequence"/>
</dbReference>
<dbReference type="PANTHER" id="PTHR13563">
    <property type="entry name" value="TRNA (GUANINE-9-) METHYLTRANSFERASE"/>
    <property type="match status" value="1"/>
</dbReference>
<keyword evidence="3" id="KW-0949">S-adenosyl-L-methionine</keyword>
<evidence type="ECO:0000313" key="6">
    <source>
        <dbReference type="Proteomes" id="UP001328107"/>
    </source>
</evidence>
<keyword evidence="6" id="KW-1185">Reference proteome</keyword>
<comment type="caution">
    <text evidence="5">The sequence shown here is derived from an EMBL/GenBank/DDBJ whole genome shotgun (WGS) entry which is preliminary data.</text>
</comment>
<keyword evidence="2" id="KW-0808">Transferase</keyword>
<reference evidence="6" key="1">
    <citation type="submission" date="2022-10" db="EMBL/GenBank/DDBJ databases">
        <title>Genome assembly of Pristionchus species.</title>
        <authorList>
            <person name="Yoshida K."/>
            <person name="Sommer R.J."/>
        </authorList>
    </citation>
    <scope>NUCLEOTIDE SEQUENCE [LARGE SCALE GENOMIC DNA]</scope>
    <source>
        <strain evidence="6">RS5460</strain>
    </source>
</reference>
<dbReference type="GO" id="GO:0000049">
    <property type="term" value="F:tRNA binding"/>
    <property type="evidence" value="ECO:0007669"/>
    <property type="project" value="TreeGrafter"/>
</dbReference>
<feature type="non-terminal residue" evidence="5">
    <location>
        <position position="390"/>
    </location>
</feature>
<dbReference type="GO" id="GO:0005739">
    <property type="term" value="C:mitochondrion"/>
    <property type="evidence" value="ECO:0007669"/>
    <property type="project" value="TreeGrafter"/>
</dbReference>
<dbReference type="GO" id="GO:0070131">
    <property type="term" value="P:positive regulation of mitochondrial translation"/>
    <property type="evidence" value="ECO:0007669"/>
    <property type="project" value="TreeGrafter"/>
</dbReference>
<gene>
    <name evidence="5" type="ORF">PMAYCL1PPCAC_02315</name>
</gene>